<keyword evidence="6" id="KW-1185">Reference proteome</keyword>
<name>A0A369K143_HYPMA</name>
<dbReference type="OrthoDB" id="2251794at2759"/>
<evidence type="ECO:0000256" key="3">
    <source>
        <dbReference type="ARBA" id="ARBA00022702"/>
    </source>
</evidence>
<comment type="similarity">
    <text evidence="1">Belongs to the stanniocalcin family.</text>
</comment>
<evidence type="ECO:0000256" key="2">
    <source>
        <dbReference type="ARBA" id="ARBA00011748"/>
    </source>
</evidence>
<dbReference type="AlphaFoldDB" id="A0A369K143"/>
<protein>
    <submittedName>
        <fullName evidence="5">Uncharacterized protein</fullName>
    </submittedName>
</protein>
<evidence type="ECO:0000256" key="4">
    <source>
        <dbReference type="ARBA" id="ARBA00023157"/>
    </source>
</evidence>
<dbReference type="Proteomes" id="UP000076154">
    <property type="component" value="Unassembled WGS sequence"/>
</dbReference>
<gene>
    <name evidence="5" type="ORF">Hypma_003254</name>
</gene>
<dbReference type="InterPro" id="IPR004978">
    <property type="entry name" value="Stanniocalcin"/>
</dbReference>
<dbReference type="STRING" id="39966.A0A369K143"/>
<dbReference type="GO" id="GO:0006874">
    <property type="term" value="P:intracellular calcium ion homeostasis"/>
    <property type="evidence" value="ECO:0007669"/>
    <property type="project" value="TreeGrafter"/>
</dbReference>
<sequence length="213" mass="23598">MSSTLPKPYISSRLVQQLLLTVIILCTISLSLTPFKLQSSIISQPRTSRLWPRELNITSRVTSSICTNPPLDNCAFYADCLESQYHCGEAGYPIGYGEHFCEKFGAQRGELSERGQSWMLNTMHCLQTQLVPEATGATVGVTCDSLEKKAFESHAGCYVKNGLCTLPLTDWLAIVHIVGLKTLFESKEAFLATLEAEKGCLKAYLFFLGDLIF</sequence>
<comment type="caution">
    <text evidence="5">The sequence shown here is derived from an EMBL/GenBank/DDBJ whole genome shotgun (WGS) entry which is preliminary data.</text>
</comment>
<dbReference type="GO" id="GO:0005179">
    <property type="term" value="F:hormone activity"/>
    <property type="evidence" value="ECO:0007669"/>
    <property type="project" value="UniProtKB-KW"/>
</dbReference>
<keyword evidence="3" id="KW-0372">Hormone</keyword>
<evidence type="ECO:0000313" key="5">
    <source>
        <dbReference type="EMBL" id="RDB27688.1"/>
    </source>
</evidence>
<dbReference type="Pfam" id="PF03298">
    <property type="entry name" value="Stanniocalcin"/>
    <property type="match status" value="1"/>
</dbReference>
<comment type="subunit">
    <text evidence="2">Homodimer; disulfide-linked.</text>
</comment>
<dbReference type="EMBL" id="LUEZ02000014">
    <property type="protein sequence ID" value="RDB27688.1"/>
    <property type="molecule type" value="Genomic_DNA"/>
</dbReference>
<accession>A0A369K143</accession>
<dbReference type="PANTHER" id="PTHR11245">
    <property type="entry name" value="STANNIOCALCIN"/>
    <property type="match status" value="1"/>
</dbReference>
<reference evidence="5" key="1">
    <citation type="submission" date="2018-04" db="EMBL/GenBank/DDBJ databases">
        <title>Whole genome sequencing of Hypsizygus marmoreus.</title>
        <authorList>
            <person name="Choi I.-G."/>
            <person name="Min B."/>
            <person name="Kim J.-G."/>
            <person name="Kim S."/>
            <person name="Oh Y.-L."/>
            <person name="Kong W.-S."/>
            <person name="Park H."/>
            <person name="Jeong J."/>
            <person name="Song E.-S."/>
        </authorList>
    </citation>
    <scope>NUCLEOTIDE SEQUENCE [LARGE SCALE GENOMIC DNA]</scope>
    <source>
        <strain evidence="5">51987-8</strain>
    </source>
</reference>
<proteinExistence type="inferred from homology"/>
<dbReference type="InParanoid" id="A0A369K143"/>
<keyword evidence="4" id="KW-1015">Disulfide bond</keyword>
<dbReference type="GO" id="GO:0005615">
    <property type="term" value="C:extracellular space"/>
    <property type="evidence" value="ECO:0007669"/>
    <property type="project" value="TreeGrafter"/>
</dbReference>
<evidence type="ECO:0000313" key="6">
    <source>
        <dbReference type="Proteomes" id="UP000076154"/>
    </source>
</evidence>
<evidence type="ECO:0000256" key="1">
    <source>
        <dbReference type="ARBA" id="ARBA00008693"/>
    </source>
</evidence>
<dbReference type="PANTHER" id="PTHR11245:SF6">
    <property type="entry name" value="DUF19 DOMAIN-CONTAINING PROTEIN"/>
    <property type="match status" value="1"/>
</dbReference>
<organism evidence="5 6">
    <name type="scientific">Hypsizygus marmoreus</name>
    <name type="common">White beech mushroom</name>
    <name type="synonym">Agaricus marmoreus</name>
    <dbReference type="NCBI Taxonomy" id="39966"/>
    <lineage>
        <taxon>Eukaryota</taxon>
        <taxon>Fungi</taxon>
        <taxon>Dikarya</taxon>
        <taxon>Basidiomycota</taxon>
        <taxon>Agaricomycotina</taxon>
        <taxon>Agaricomycetes</taxon>
        <taxon>Agaricomycetidae</taxon>
        <taxon>Agaricales</taxon>
        <taxon>Tricholomatineae</taxon>
        <taxon>Lyophyllaceae</taxon>
        <taxon>Hypsizygus</taxon>
    </lineage>
</organism>